<dbReference type="HAMAP" id="MF_01554_B">
    <property type="entry name" value="GlmM_B"/>
    <property type="match status" value="1"/>
</dbReference>
<dbReference type="NCBIfam" id="TIGR01455">
    <property type="entry name" value="glmM"/>
    <property type="match status" value="1"/>
</dbReference>
<accession>A0A4R3Z5T6</accession>
<dbReference type="PANTHER" id="PTHR42946:SF1">
    <property type="entry name" value="PHOSPHOGLUCOMUTASE (ALPHA-D-GLUCOSE-1,6-BISPHOSPHATE-DEPENDENT)"/>
    <property type="match status" value="1"/>
</dbReference>
<dbReference type="GO" id="GO:0008966">
    <property type="term" value="F:phosphoglucosamine mutase activity"/>
    <property type="evidence" value="ECO:0007669"/>
    <property type="project" value="UniProtKB-UniRule"/>
</dbReference>
<gene>
    <name evidence="9" type="primary">glmM</name>
    <name evidence="16" type="ORF">EDD60_10270</name>
</gene>
<dbReference type="PRINTS" id="PR00509">
    <property type="entry name" value="PGMPMM"/>
</dbReference>
<dbReference type="GO" id="GO:0000287">
    <property type="term" value="F:magnesium ion binding"/>
    <property type="evidence" value="ECO:0007669"/>
    <property type="project" value="UniProtKB-UniRule"/>
</dbReference>
<evidence type="ECO:0000256" key="1">
    <source>
        <dbReference type="ARBA" id="ARBA00010231"/>
    </source>
</evidence>
<dbReference type="GO" id="GO:0005975">
    <property type="term" value="P:carbohydrate metabolic process"/>
    <property type="evidence" value="ECO:0007669"/>
    <property type="project" value="InterPro"/>
</dbReference>
<sequence length="449" mass="49480">MGKYFGTDGFRGEANIDLTVEHAFQVGRYLGWYYSRNHKARIVIGKDTRRSSYMFEYALVAGLTASGADAYLLHVTTTPSVSYVVRSEEFDCGIMISASHNPYYDNGIKIINGKGHKLEATIENLIEQYIDGLTDPIPYATKDAIGRTVDFAMGRNRYIGYLMSIPTRAFKDLKVGLDCANGSSSAIAKSVFDALGAQTYVINNEPDGTNINTNCGSTHIEVLQKYVVENGLDVGFAYDGDADRCIAVDEFGRVVNGDLILYVCGLEMKAKGELVNDTIVTTIMSNFGLYKSLDKAGIKYEKTAVGDKYVYENMVQNGHCIGGEQSGHIIFSKHATTGDGILTSLKIMETMVENKKTLAQLTEAVEIYPQLLINVRVTDKKKAQEDPDVQKAVKEVEELLGDEGRILVRESGTEPVVRVMVEAKSDEVCHENVLKVVNVIKEKGYAVEK</sequence>
<dbReference type="SUPFAM" id="SSF55957">
    <property type="entry name" value="Phosphoglucomutase, C-terminal domain"/>
    <property type="match status" value="1"/>
</dbReference>
<evidence type="ECO:0000259" key="14">
    <source>
        <dbReference type="Pfam" id="PF02879"/>
    </source>
</evidence>
<feature type="binding site" evidence="9">
    <location>
        <position position="239"/>
    </location>
    <ligand>
        <name>Mg(2+)</name>
        <dbReference type="ChEBI" id="CHEBI:18420"/>
    </ligand>
</feature>
<reference evidence="16 17" key="1">
    <citation type="submission" date="2019-03" db="EMBL/GenBank/DDBJ databases">
        <title>Genomic Encyclopedia of Type Strains, Phase IV (KMG-IV): sequencing the most valuable type-strain genomes for metagenomic binning, comparative biology and taxonomic classification.</title>
        <authorList>
            <person name="Goeker M."/>
        </authorList>
    </citation>
    <scope>NUCLEOTIDE SEQUENCE [LARGE SCALE GENOMIC DNA]</scope>
    <source>
        <strain evidence="16 17">DSM 29487</strain>
    </source>
</reference>
<evidence type="ECO:0000256" key="4">
    <source>
        <dbReference type="ARBA" id="ARBA00022842"/>
    </source>
</evidence>
<dbReference type="GeneID" id="98914313"/>
<dbReference type="RefSeq" id="WP_066446208.1">
    <property type="nucleotide sequence ID" value="NZ_JADMQS010000005.1"/>
</dbReference>
<dbReference type="InterPro" id="IPR050060">
    <property type="entry name" value="Phosphoglucosamine_mutase"/>
</dbReference>
<dbReference type="PROSITE" id="PS00710">
    <property type="entry name" value="PGM_PMM"/>
    <property type="match status" value="1"/>
</dbReference>
<feature type="domain" description="Alpha-D-phosphohexomutase C-terminal" evidence="12">
    <location>
        <begin position="372"/>
        <end position="430"/>
    </location>
</feature>
<dbReference type="EMBL" id="SMCQ01000002">
    <property type="protein sequence ID" value="TCW02107.1"/>
    <property type="molecule type" value="Genomic_DNA"/>
</dbReference>
<feature type="domain" description="Alpha-D-phosphohexomutase alpha/beta/alpha" evidence="13">
    <location>
        <begin position="3"/>
        <end position="131"/>
    </location>
</feature>
<dbReference type="FunFam" id="3.40.120.10:FF:000001">
    <property type="entry name" value="Phosphoglucosamine mutase"/>
    <property type="match status" value="1"/>
</dbReference>
<proteinExistence type="inferred from homology"/>
<evidence type="ECO:0000256" key="3">
    <source>
        <dbReference type="ARBA" id="ARBA00022723"/>
    </source>
</evidence>
<dbReference type="EC" id="5.4.2.10" evidence="7 9"/>
<dbReference type="Gene3D" id="3.40.120.10">
    <property type="entry name" value="Alpha-D-Glucose-1,6-Bisphosphate, subunit A, domain 3"/>
    <property type="match status" value="3"/>
</dbReference>
<comment type="PTM">
    <text evidence="9">Activated by phosphorylation.</text>
</comment>
<dbReference type="GO" id="GO:0004615">
    <property type="term" value="F:phosphomannomutase activity"/>
    <property type="evidence" value="ECO:0007669"/>
    <property type="project" value="TreeGrafter"/>
</dbReference>
<evidence type="ECO:0000256" key="8">
    <source>
        <dbReference type="ARBA" id="ARBA00068193"/>
    </source>
</evidence>
<dbReference type="PANTHER" id="PTHR42946">
    <property type="entry name" value="PHOSPHOHEXOSE MUTASE"/>
    <property type="match status" value="1"/>
</dbReference>
<dbReference type="Proteomes" id="UP000295515">
    <property type="component" value="Unassembled WGS sequence"/>
</dbReference>
<dbReference type="InterPro" id="IPR016055">
    <property type="entry name" value="A-D-PHexomutase_a/b/a-I/II/III"/>
</dbReference>
<dbReference type="GO" id="GO:0006048">
    <property type="term" value="P:UDP-N-acetylglucosamine biosynthetic process"/>
    <property type="evidence" value="ECO:0007669"/>
    <property type="project" value="TreeGrafter"/>
</dbReference>
<feature type="binding site" evidence="9">
    <location>
        <position position="241"/>
    </location>
    <ligand>
        <name>Mg(2+)</name>
        <dbReference type="ChEBI" id="CHEBI:18420"/>
    </ligand>
</feature>
<evidence type="ECO:0000256" key="7">
    <source>
        <dbReference type="ARBA" id="ARBA00066330"/>
    </source>
</evidence>
<dbReference type="InterPro" id="IPR018247">
    <property type="entry name" value="EF_Hand_1_Ca_BS"/>
</dbReference>
<dbReference type="InterPro" id="IPR036900">
    <property type="entry name" value="A-D-PHexomutase_C_sf"/>
</dbReference>
<evidence type="ECO:0000256" key="2">
    <source>
        <dbReference type="ARBA" id="ARBA00022553"/>
    </source>
</evidence>
<evidence type="ECO:0000313" key="17">
    <source>
        <dbReference type="Proteomes" id="UP000295515"/>
    </source>
</evidence>
<name>A0A4R3Z5T6_9FIRM</name>
<dbReference type="Pfam" id="PF02879">
    <property type="entry name" value="PGM_PMM_II"/>
    <property type="match status" value="1"/>
</dbReference>
<keyword evidence="17" id="KW-1185">Reference proteome</keyword>
<dbReference type="FunFam" id="3.30.310.50:FF:000001">
    <property type="entry name" value="Phosphoglucosamine mutase"/>
    <property type="match status" value="1"/>
</dbReference>
<evidence type="ECO:0000256" key="6">
    <source>
        <dbReference type="ARBA" id="ARBA00050364"/>
    </source>
</evidence>
<evidence type="ECO:0000259" key="15">
    <source>
        <dbReference type="Pfam" id="PF02880"/>
    </source>
</evidence>
<dbReference type="Pfam" id="PF00408">
    <property type="entry name" value="PGM_PMM_IV"/>
    <property type="match status" value="1"/>
</dbReference>
<dbReference type="InterPro" id="IPR006352">
    <property type="entry name" value="GlmM_bact"/>
</dbReference>
<dbReference type="GO" id="GO:0009252">
    <property type="term" value="P:peptidoglycan biosynthetic process"/>
    <property type="evidence" value="ECO:0007669"/>
    <property type="project" value="TreeGrafter"/>
</dbReference>
<feature type="binding site" description="via phosphate group" evidence="9">
    <location>
        <position position="99"/>
    </location>
    <ligand>
        <name>Mg(2+)</name>
        <dbReference type="ChEBI" id="CHEBI:18420"/>
    </ligand>
</feature>
<keyword evidence="5 9" id="KW-0413">Isomerase</keyword>
<dbReference type="FunFam" id="3.40.120.10:FF:000002">
    <property type="entry name" value="Phosphoglucosamine mutase"/>
    <property type="match status" value="1"/>
</dbReference>
<feature type="domain" description="Alpha-D-phosphohexomutase alpha/beta/alpha" evidence="14">
    <location>
        <begin position="171"/>
        <end position="251"/>
    </location>
</feature>
<dbReference type="Gene3D" id="3.30.310.50">
    <property type="entry name" value="Alpha-D-phosphohexomutase, C-terminal domain"/>
    <property type="match status" value="1"/>
</dbReference>
<dbReference type="SUPFAM" id="SSF53738">
    <property type="entry name" value="Phosphoglucomutase, first 3 domains"/>
    <property type="match status" value="3"/>
</dbReference>
<comment type="function">
    <text evidence="9 11">Catalyzes the conversion of glucosamine-6-phosphate to glucosamine-1-phosphate.</text>
</comment>
<dbReference type="InterPro" id="IPR016066">
    <property type="entry name" value="A-D-PHexomutase_CS"/>
</dbReference>
<evidence type="ECO:0000313" key="16">
    <source>
        <dbReference type="EMBL" id="TCW02107.1"/>
    </source>
</evidence>
<dbReference type="InterPro" id="IPR005841">
    <property type="entry name" value="Alpha-D-phosphohexomutase_SF"/>
</dbReference>
<dbReference type="Pfam" id="PF02880">
    <property type="entry name" value="PGM_PMM_III"/>
    <property type="match status" value="1"/>
</dbReference>
<feature type="modified residue" description="Phosphoserine" evidence="9">
    <location>
        <position position="99"/>
    </location>
</feature>
<protein>
    <recommendedName>
        <fullName evidence="8 9">Phosphoglucosamine mutase</fullName>
        <ecNumber evidence="7 9">5.4.2.10</ecNumber>
    </recommendedName>
</protein>
<dbReference type="Pfam" id="PF02878">
    <property type="entry name" value="PGM_PMM_I"/>
    <property type="match status" value="1"/>
</dbReference>
<evidence type="ECO:0000256" key="5">
    <source>
        <dbReference type="ARBA" id="ARBA00023235"/>
    </source>
</evidence>
<feature type="domain" description="Alpha-D-phosphohexomutase alpha/beta/alpha" evidence="15">
    <location>
        <begin position="256"/>
        <end position="365"/>
    </location>
</feature>
<comment type="similarity">
    <text evidence="1 9 10">Belongs to the phosphohexose mutase family.</text>
</comment>
<keyword evidence="3 9" id="KW-0479">Metal-binding</keyword>
<evidence type="ECO:0000256" key="10">
    <source>
        <dbReference type="RuleBase" id="RU004326"/>
    </source>
</evidence>
<dbReference type="PROSITE" id="PS00018">
    <property type="entry name" value="EF_HAND_1"/>
    <property type="match status" value="1"/>
</dbReference>
<feature type="active site" description="Phosphoserine intermediate" evidence="9">
    <location>
        <position position="99"/>
    </location>
</feature>
<feature type="binding site" evidence="9">
    <location>
        <position position="243"/>
    </location>
    <ligand>
        <name>Mg(2+)</name>
        <dbReference type="ChEBI" id="CHEBI:18420"/>
    </ligand>
</feature>
<comment type="caution">
    <text evidence="16">The sequence shown here is derived from an EMBL/GenBank/DDBJ whole genome shotgun (WGS) entry which is preliminary data.</text>
</comment>
<evidence type="ECO:0000256" key="11">
    <source>
        <dbReference type="RuleBase" id="RU004327"/>
    </source>
</evidence>
<keyword evidence="4 9" id="KW-0460">Magnesium</keyword>
<dbReference type="CDD" id="cd05802">
    <property type="entry name" value="GlmM"/>
    <property type="match status" value="1"/>
</dbReference>
<dbReference type="InterPro" id="IPR005845">
    <property type="entry name" value="A-D-PHexomutase_a/b/a-II"/>
</dbReference>
<dbReference type="InterPro" id="IPR005843">
    <property type="entry name" value="A-D-PHexomutase_C"/>
</dbReference>
<comment type="cofactor">
    <cofactor evidence="9">
        <name>Mg(2+)</name>
        <dbReference type="ChEBI" id="CHEBI:18420"/>
    </cofactor>
    <text evidence="9">Binds 1 Mg(2+) ion per subunit.</text>
</comment>
<dbReference type="GO" id="GO:0005829">
    <property type="term" value="C:cytosol"/>
    <property type="evidence" value="ECO:0007669"/>
    <property type="project" value="TreeGrafter"/>
</dbReference>
<dbReference type="InterPro" id="IPR005844">
    <property type="entry name" value="A-D-PHexomutase_a/b/a-I"/>
</dbReference>
<dbReference type="AlphaFoldDB" id="A0A4R3Z5T6"/>
<evidence type="ECO:0000259" key="13">
    <source>
        <dbReference type="Pfam" id="PF02878"/>
    </source>
</evidence>
<evidence type="ECO:0000256" key="9">
    <source>
        <dbReference type="HAMAP-Rule" id="MF_01554"/>
    </source>
</evidence>
<evidence type="ECO:0000259" key="12">
    <source>
        <dbReference type="Pfam" id="PF00408"/>
    </source>
</evidence>
<keyword evidence="2 9" id="KW-0597">Phosphoprotein</keyword>
<organism evidence="16 17">
    <name type="scientific">Longibaculum muris</name>
    <dbReference type="NCBI Taxonomy" id="1796628"/>
    <lineage>
        <taxon>Bacteria</taxon>
        <taxon>Bacillati</taxon>
        <taxon>Bacillota</taxon>
        <taxon>Erysipelotrichia</taxon>
        <taxon>Erysipelotrichales</taxon>
        <taxon>Coprobacillaceae</taxon>
        <taxon>Longibaculum</taxon>
    </lineage>
</organism>
<dbReference type="InterPro" id="IPR005846">
    <property type="entry name" value="A-D-PHexomutase_a/b/a-III"/>
</dbReference>
<comment type="catalytic activity">
    <reaction evidence="6 9 11">
        <text>alpha-D-glucosamine 1-phosphate = D-glucosamine 6-phosphate</text>
        <dbReference type="Rhea" id="RHEA:23424"/>
        <dbReference type="ChEBI" id="CHEBI:58516"/>
        <dbReference type="ChEBI" id="CHEBI:58725"/>
        <dbReference type="EC" id="5.4.2.10"/>
    </reaction>
</comment>